<organism evidence="1 2">
    <name type="scientific">Dactylosporangium sucinum</name>
    <dbReference type="NCBI Taxonomy" id="1424081"/>
    <lineage>
        <taxon>Bacteria</taxon>
        <taxon>Bacillati</taxon>
        <taxon>Actinomycetota</taxon>
        <taxon>Actinomycetes</taxon>
        <taxon>Micromonosporales</taxon>
        <taxon>Micromonosporaceae</taxon>
        <taxon>Dactylosporangium</taxon>
    </lineage>
</organism>
<proteinExistence type="predicted"/>
<accession>A0A917WYT0</accession>
<reference evidence="1" key="1">
    <citation type="journal article" date="2014" name="Int. J. Syst. Evol. Microbiol.">
        <title>Complete genome sequence of Corynebacterium casei LMG S-19264T (=DSM 44701T), isolated from a smear-ripened cheese.</title>
        <authorList>
            <consortium name="US DOE Joint Genome Institute (JGI-PGF)"/>
            <person name="Walter F."/>
            <person name="Albersmeier A."/>
            <person name="Kalinowski J."/>
            <person name="Ruckert C."/>
        </authorList>
    </citation>
    <scope>NUCLEOTIDE SEQUENCE</scope>
    <source>
        <strain evidence="1">JCM 19831</strain>
    </source>
</reference>
<sequence>MLQFPGVGTEAARDRVHTGDQASVIGGCHPPCGNDSVDRVVRDLKGDRRLAAPSEPVQNVHSRLFAIV</sequence>
<protein>
    <submittedName>
        <fullName evidence="1">Uncharacterized protein</fullName>
    </submittedName>
</protein>
<dbReference type="EMBL" id="BMPI01000023">
    <property type="protein sequence ID" value="GGM40922.1"/>
    <property type="molecule type" value="Genomic_DNA"/>
</dbReference>
<keyword evidence="2" id="KW-1185">Reference proteome</keyword>
<evidence type="ECO:0000313" key="1">
    <source>
        <dbReference type="EMBL" id="GGM40922.1"/>
    </source>
</evidence>
<comment type="caution">
    <text evidence="1">The sequence shown here is derived from an EMBL/GenBank/DDBJ whole genome shotgun (WGS) entry which is preliminary data.</text>
</comment>
<gene>
    <name evidence="1" type="ORF">GCM10007977_047960</name>
</gene>
<dbReference type="Proteomes" id="UP000642070">
    <property type="component" value="Unassembled WGS sequence"/>
</dbReference>
<dbReference type="AlphaFoldDB" id="A0A917WYT0"/>
<evidence type="ECO:0000313" key="2">
    <source>
        <dbReference type="Proteomes" id="UP000642070"/>
    </source>
</evidence>
<reference evidence="1" key="2">
    <citation type="submission" date="2020-09" db="EMBL/GenBank/DDBJ databases">
        <authorList>
            <person name="Sun Q."/>
            <person name="Ohkuma M."/>
        </authorList>
    </citation>
    <scope>NUCLEOTIDE SEQUENCE</scope>
    <source>
        <strain evidence="1">JCM 19831</strain>
    </source>
</reference>
<name>A0A917WYT0_9ACTN</name>